<dbReference type="EMBL" id="AOIO01000029">
    <property type="protein sequence ID" value="ELZ00759.1"/>
    <property type="molecule type" value="Genomic_DNA"/>
</dbReference>
<comment type="caution">
    <text evidence="2">The sequence shown here is derived from an EMBL/GenBank/DDBJ whole genome shotgun (WGS) entry which is preliminary data.</text>
</comment>
<name>M0ATQ7_NATA1</name>
<keyword evidence="1" id="KW-0812">Transmembrane</keyword>
<proteinExistence type="predicted"/>
<evidence type="ECO:0000313" key="3">
    <source>
        <dbReference type="Proteomes" id="UP000011554"/>
    </source>
</evidence>
<protein>
    <submittedName>
        <fullName evidence="2">Uncharacterized protein</fullName>
    </submittedName>
</protein>
<evidence type="ECO:0000313" key="2">
    <source>
        <dbReference type="EMBL" id="ELZ00759.1"/>
    </source>
</evidence>
<sequence length="85" mass="9159">MHVEDIKPDHIIQGILIAIIAPALIPAILEISAAKRVAVSDLLSTGFSVEGGWELKMIFVLMAGLVMLSIPSWGILKEVIEAILK</sequence>
<reference evidence="2 3" key="1">
    <citation type="journal article" date="2014" name="PLoS Genet.">
        <title>Phylogenetically driven sequencing of extremely halophilic archaea reveals strategies for static and dynamic osmo-response.</title>
        <authorList>
            <person name="Becker E.A."/>
            <person name="Seitzer P.M."/>
            <person name="Tritt A."/>
            <person name="Larsen D."/>
            <person name="Krusor M."/>
            <person name="Yao A.I."/>
            <person name="Wu D."/>
            <person name="Madern D."/>
            <person name="Eisen J.A."/>
            <person name="Darling A.E."/>
            <person name="Facciotti M.T."/>
        </authorList>
    </citation>
    <scope>NUCLEOTIDE SEQUENCE [LARGE SCALE GENOMIC DNA]</scope>
    <source>
        <strain evidence="2 3">DSM 12278</strain>
    </source>
</reference>
<accession>M0ATQ7</accession>
<keyword evidence="3" id="KW-1185">Reference proteome</keyword>
<dbReference type="RefSeq" id="WP_006109235.1">
    <property type="nucleotide sequence ID" value="NZ_AOIO01000029.1"/>
</dbReference>
<keyword evidence="1" id="KW-0472">Membrane</keyword>
<dbReference type="Proteomes" id="UP000011554">
    <property type="component" value="Unassembled WGS sequence"/>
</dbReference>
<evidence type="ECO:0000256" key="1">
    <source>
        <dbReference type="SAM" id="Phobius"/>
    </source>
</evidence>
<gene>
    <name evidence="2" type="ORF">C481_11010</name>
</gene>
<organism evidence="2 3">
    <name type="scientific">Natrialba asiatica (strain ATCC 700177 / DSM 12278 / JCM 9576 / FERM P-10747 / NBRC 102637 / 172P1)</name>
    <dbReference type="NCBI Taxonomy" id="29540"/>
    <lineage>
        <taxon>Archaea</taxon>
        <taxon>Methanobacteriati</taxon>
        <taxon>Methanobacteriota</taxon>
        <taxon>Stenosarchaea group</taxon>
        <taxon>Halobacteria</taxon>
        <taxon>Halobacteriales</taxon>
        <taxon>Natrialbaceae</taxon>
        <taxon>Natrialba</taxon>
    </lineage>
</organism>
<dbReference type="AlphaFoldDB" id="M0ATQ7"/>
<feature type="transmembrane region" description="Helical" evidence="1">
    <location>
        <begin position="12"/>
        <end position="33"/>
    </location>
</feature>
<feature type="transmembrane region" description="Helical" evidence="1">
    <location>
        <begin position="53"/>
        <end position="76"/>
    </location>
</feature>
<keyword evidence="1" id="KW-1133">Transmembrane helix</keyword>